<gene>
    <name evidence="1" type="ORF">FXF47_10260</name>
</gene>
<dbReference type="Proteomes" id="UP000324143">
    <property type="component" value="Unassembled WGS sequence"/>
</dbReference>
<evidence type="ECO:0000313" key="1">
    <source>
        <dbReference type="EMBL" id="TYB30236.1"/>
    </source>
</evidence>
<protein>
    <submittedName>
        <fullName evidence="1">Uncharacterized protein</fullName>
    </submittedName>
</protein>
<comment type="caution">
    <text evidence="1">The sequence shown here is derived from an EMBL/GenBank/DDBJ whole genome shotgun (WGS) entry which is preliminary data.</text>
</comment>
<name>A0A5D0MAZ0_9BACT</name>
<organism evidence="1 2">
    <name type="scientific">Candidatus Mcinerneyibacterium aminivorans</name>
    <dbReference type="NCBI Taxonomy" id="2703815"/>
    <lineage>
        <taxon>Bacteria</taxon>
        <taxon>Candidatus Macinerneyibacteriota</taxon>
        <taxon>Candidatus Mcinerneyibacteria</taxon>
        <taxon>Candidatus Mcinerneyibacteriales</taxon>
        <taxon>Candidatus Mcinerneyibacteriaceae</taxon>
        <taxon>Candidatus Mcinerneyibacterium</taxon>
    </lineage>
</organism>
<dbReference type="AlphaFoldDB" id="A0A5D0MAZ0"/>
<keyword evidence="2" id="KW-1185">Reference proteome</keyword>
<accession>A0A5D0MAZ0</accession>
<reference evidence="1" key="1">
    <citation type="submission" date="2019-08" db="EMBL/GenBank/DDBJ databases">
        <title>Genomic characterization of a novel candidate phylum (ARYD3) from a high temperature, high salinity tertiary oil reservoir in north central Oklahoma, USA.</title>
        <authorList>
            <person name="Youssef N.H."/>
            <person name="Yadav A."/>
            <person name="Elshahed M.S."/>
        </authorList>
    </citation>
    <scope>NUCLEOTIDE SEQUENCE [LARGE SCALE GENOMIC DNA]</scope>
    <source>
        <strain evidence="1">ARYD3</strain>
    </source>
</reference>
<sequence>MRELKENKLRTVNGGATKHCVVQGEVIGTAYIQGDRVILTTTSGGYQNISYEEYQEDYAWMYE</sequence>
<dbReference type="EMBL" id="VSIX01000171">
    <property type="protein sequence ID" value="TYB30236.1"/>
    <property type="molecule type" value="Genomic_DNA"/>
</dbReference>
<proteinExistence type="predicted"/>
<evidence type="ECO:0000313" key="2">
    <source>
        <dbReference type="Proteomes" id="UP000324143"/>
    </source>
</evidence>